<organism evidence="1 2">
    <name type="scientific">Massilia suwonensis</name>
    <dbReference type="NCBI Taxonomy" id="648895"/>
    <lineage>
        <taxon>Bacteria</taxon>
        <taxon>Pseudomonadati</taxon>
        <taxon>Pseudomonadota</taxon>
        <taxon>Betaproteobacteria</taxon>
        <taxon>Burkholderiales</taxon>
        <taxon>Oxalobacteraceae</taxon>
        <taxon>Telluria group</taxon>
        <taxon>Massilia</taxon>
    </lineage>
</organism>
<dbReference type="Proteomes" id="UP001596101">
    <property type="component" value="Unassembled WGS sequence"/>
</dbReference>
<evidence type="ECO:0000313" key="2">
    <source>
        <dbReference type="Proteomes" id="UP001596101"/>
    </source>
</evidence>
<keyword evidence="2" id="KW-1185">Reference proteome</keyword>
<accession>A0ABW0MIT6</accession>
<proteinExistence type="predicted"/>
<reference evidence="2" key="1">
    <citation type="journal article" date="2019" name="Int. J. Syst. Evol. Microbiol.">
        <title>The Global Catalogue of Microorganisms (GCM) 10K type strain sequencing project: providing services to taxonomists for standard genome sequencing and annotation.</title>
        <authorList>
            <consortium name="The Broad Institute Genomics Platform"/>
            <consortium name="The Broad Institute Genome Sequencing Center for Infectious Disease"/>
            <person name="Wu L."/>
            <person name="Ma J."/>
        </authorList>
    </citation>
    <scope>NUCLEOTIDE SEQUENCE [LARGE SCALE GENOMIC DNA]</scope>
    <source>
        <strain evidence="2">CCUG 43111</strain>
    </source>
</reference>
<comment type="caution">
    <text evidence="1">The sequence shown here is derived from an EMBL/GenBank/DDBJ whole genome shotgun (WGS) entry which is preliminary data.</text>
</comment>
<gene>
    <name evidence="1" type="ORF">ACFPQ5_07990</name>
</gene>
<dbReference type="EMBL" id="JBHSMR010000013">
    <property type="protein sequence ID" value="MFC5478125.1"/>
    <property type="molecule type" value="Genomic_DNA"/>
</dbReference>
<protein>
    <recommendedName>
        <fullName evidence="3">Type II secretion system protein</fullName>
    </recommendedName>
</protein>
<sequence>MKTPRVRTQGGATRLELAVATILAALLAGVLLNCITSYEAESERVAAKQLLGSLRTALAVQSAGIISTTGEPGLLALAQQNPMTWLQDRPKNYLGEYYAPKNEALPKGNWYFDRSRHALVYLPSAEKTFSSGIQKILIFKVEFIGVSAPARADRQARGTSGLVLTELNEQAVAFNNIAGSLPRLHFSEKKQ</sequence>
<dbReference type="RefSeq" id="WP_379753252.1">
    <property type="nucleotide sequence ID" value="NZ_JBHSMR010000013.1"/>
</dbReference>
<evidence type="ECO:0008006" key="3">
    <source>
        <dbReference type="Google" id="ProtNLM"/>
    </source>
</evidence>
<name>A0ABW0MIT6_9BURK</name>
<evidence type="ECO:0000313" key="1">
    <source>
        <dbReference type="EMBL" id="MFC5478125.1"/>
    </source>
</evidence>